<keyword evidence="2" id="KW-0472">Membrane</keyword>
<keyword evidence="2" id="KW-0812">Transmembrane</keyword>
<keyword evidence="2" id="KW-1133">Transmembrane helix</keyword>
<sequence length="529" mass="55107">MTNPRRPSLLQARDLHPHAHSRRLRHVHGHDRDRQQQNQHQYPHDNQQVSEPRDSPRDSSTGNVPSIHDRFIPAVDLAVDAVANNPLVTQVIQTVSLVQVVDTAKSLASSLTIPDLPSVIVDTSASETSTILPPSNTSTTVAAPGATTSSEPSSEIPSFSTNASTQTTTISSTLSSFSSSSSSSPLSSSSQATITPSIPLSKFPTFVSDGRNATSTFSSHHHTNATTTTTTTSQFYAATKNATFTVTSHSASKTFTLTSTTTTNSASLSTSTWLSDSVHSTFVSDPAATGVVVGGGGADSGSGSGAAGDASQPTAKQVIGGVVGGVAGAAFFALFIMLLLRYKRRRDNRDILSITQAAASRGLPSSDRGGPGTGDGSGTGGAMMERYSPAAISAALTGLASKRNVTPTSSADGGERGFYRVSGRKLPSVLQVGGDGYTDPRESIISTNSDYYRGSQAFEPADGLTTRLALGNPMRPVSGVPIIRSGPARTPVTERNPFSDPPSTPPHDGQTQLLVPRQSPEGSRFQESI</sequence>
<feature type="region of interest" description="Disordered" evidence="1">
    <location>
        <begin position="479"/>
        <end position="529"/>
    </location>
</feature>
<feature type="transmembrane region" description="Helical" evidence="2">
    <location>
        <begin position="318"/>
        <end position="340"/>
    </location>
</feature>
<dbReference type="EMBL" id="JAVFKD010000012">
    <property type="protein sequence ID" value="KAK5993405.1"/>
    <property type="molecule type" value="Genomic_DNA"/>
</dbReference>
<feature type="region of interest" description="Disordered" evidence="1">
    <location>
        <begin position="360"/>
        <end position="384"/>
    </location>
</feature>
<protein>
    <recommendedName>
        <fullName evidence="5">Mid2 domain-containing protein</fullName>
    </recommendedName>
</protein>
<gene>
    <name evidence="3" type="ORF">PT974_06835</name>
</gene>
<reference evidence="3 4" key="1">
    <citation type="submission" date="2024-01" db="EMBL/GenBank/DDBJ databases">
        <title>Complete genome of Cladobotryum mycophilum ATHUM6906.</title>
        <authorList>
            <person name="Christinaki A.C."/>
            <person name="Myridakis A.I."/>
            <person name="Kouvelis V.N."/>
        </authorList>
    </citation>
    <scope>NUCLEOTIDE SEQUENCE [LARGE SCALE GENOMIC DNA]</scope>
    <source>
        <strain evidence="3 4">ATHUM6906</strain>
    </source>
</reference>
<feature type="compositionally biased region" description="Basic residues" evidence="1">
    <location>
        <begin position="18"/>
        <end position="29"/>
    </location>
</feature>
<name>A0ABR0SNQ2_9HYPO</name>
<comment type="caution">
    <text evidence="3">The sequence shown here is derived from an EMBL/GenBank/DDBJ whole genome shotgun (WGS) entry which is preliminary data.</text>
</comment>
<feature type="compositionally biased region" description="Polar residues" evidence="1">
    <location>
        <begin position="125"/>
        <end position="141"/>
    </location>
</feature>
<evidence type="ECO:0000313" key="4">
    <source>
        <dbReference type="Proteomes" id="UP001338125"/>
    </source>
</evidence>
<evidence type="ECO:0000256" key="2">
    <source>
        <dbReference type="SAM" id="Phobius"/>
    </source>
</evidence>
<feature type="region of interest" description="Disordered" evidence="1">
    <location>
        <begin position="125"/>
        <end position="164"/>
    </location>
</feature>
<organism evidence="3 4">
    <name type="scientific">Cladobotryum mycophilum</name>
    <dbReference type="NCBI Taxonomy" id="491253"/>
    <lineage>
        <taxon>Eukaryota</taxon>
        <taxon>Fungi</taxon>
        <taxon>Dikarya</taxon>
        <taxon>Ascomycota</taxon>
        <taxon>Pezizomycotina</taxon>
        <taxon>Sordariomycetes</taxon>
        <taxon>Hypocreomycetidae</taxon>
        <taxon>Hypocreales</taxon>
        <taxon>Hypocreaceae</taxon>
        <taxon>Cladobotryum</taxon>
    </lineage>
</organism>
<evidence type="ECO:0008006" key="5">
    <source>
        <dbReference type="Google" id="ProtNLM"/>
    </source>
</evidence>
<proteinExistence type="predicted"/>
<keyword evidence="4" id="KW-1185">Reference proteome</keyword>
<evidence type="ECO:0000313" key="3">
    <source>
        <dbReference type="EMBL" id="KAK5993405.1"/>
    </source>
</evidence>
<evidence type="ECO:0000256" key="1">
    <source>
        <dbReference type="SAM" id="MobiDB-lite"/>
    </source>
</evidence>
<feature type="region of interest" description="Disordered" evidence="1">
    <location>
        <begin position="1"/>
        <end position="67"/>
    </location>
</feature>
<accession>A0ABR0SNQ2</accession>
<feature type="compositionally biased region" description="Low complexity" evidence="1">
    <location>
        <begin position="36"/>
        <end position="48"/>
    </location>
</feature>
<feature type="compositionally biased region" description="Low complexity" evidence="1">
    <location>
        <begin position="147"/>
        <end position="164"/>
    </location>
</feature>
<dbReference type="Proteomes" id="UP001338125">
    <property type="component" value="Unassembled WGS sequence"/>
</dbReference>
<feature type="compositionally biased region" description="Gly residues" evidence="1">
    <location>
        <begin position="369"/>
        <end position="381"/>
    </location>
</feature>